<proteinExistence type="predicted"/>
<gene>
    <name evidence="2" type="primary">fcl_18</name>
    <name evidence="2" type="ORF">GALL_540740</name>
</gene>
<reference evidence="2" key="1">
    <citation type="submission" date="2016-10" db="EMBL/GenBank/DDBJ databases">
        <title>Sequence of Gallionella enrichment culture.</title>
        <authorList>
            <person name="Poehlein A."/>
            <person name="Muehling M."/>
            <person name="Daniel R."/>
        </authorList>
    </citation>
    <scope>NUCLEOTIDE SEQUENCE</scope>
</reference>
<dbReference type="Gene3D" id="3.40.50.720">
    <property type="entry name" value="NAD(P)-binding Rossmann-like Domain"/>
    <property type="match status" value="1"/>
</dbReference>
<dbReference type="PANTHER" id="PTHR43245:SF13">
    <property type="entry name" value="UDP-D-APIOSE_UDP-D-XYLOSE SYNTHASE 2"/>
    <property type="match status" value="1"/>
</dbReference>
<name>A0A1J5P991_9ZZZZ</name>
<keyword evidence="2" id="KW-0560">Oxidoreductase</keyword>
<dbReference type="InterPro" id="IPR036291">
    <property type="entry name" value="NAD(P)-bd_dom_sf"/>
</dbReference>
<organism evidence="2">
    <name type="scientific">mine drainage metagenome</name>
    <dbReference type="NCBI Taxonomy" id="410659"/>
    <lineage>
        <taxon>unclassified sequences</taxon>
        <taxon>metagenomes</taxon>
        <taxon>ecological metagenomes</taxon>
    </lineage>
</organism>
<accession>A0A1J5P991</accession>
<dbReference type="InterPro" id="IPR001509">
    <property type="entry name" value="Epimerase_deHydtase"/>
</dbReference>
<protein>
    <submittedName>
        <fullName evidence="2">GDP-L-fucose synthase</fullName>
        <ecNumber evidence="2">1.1.1.271</ecNumber>
    </submittedName>
</protein>
<dbReference type="EC" id="1.1.1.271" evidence="2"/>
<dbReference type="Pfam" id="PF01370">
    <property type="entry name" value="Epimerase"/>
    <property type="match status" value="1"/>
</dbReference>
<comment type="caution">
    <text evidence="2">The sequence shown here is derived from an EMBL/GenBank/DDBJ whole genome shotgun (WGS) entry which is preliminary data.</text>
</comment>
<evidence type="ECO:0000313" key="2">
    <source>
        <dbReference type="EMBL" id="OIQ64375.1"/>
    </source>
</evidence>
<dbReference type="PANTHER" id="PTHR43245">
    <property type="entry name" value="BIFUNCTIONAL POLYMYXIN RESISTANCE PROTEIN ARNA"/>
    <property type="match status" value="1"/>
</dbReference>
<dbReference type="InterPro" id="IPR050177">
    <property type="entry name" value="Lipid_A_modif_metabolic_enz"/>
</dbReference>
<dbReference type="SUPFAM" id="SSF51735">
    <property type="entry name" value="NAD(P)-binding Rossmann-fold domains"/>
    <property type="match status" value="1"/>
</dbReference>
<dbReference type="GO" id="GO:0050577">
    <property type="term" value="F:GDP-L-fucose synthase activity"/>
    <property type="evidence" value="ECO:0007669"/>
    <property type="project" value="UniProtKB-EC"/>
</dbReference>
<dbReference type="EMBL" id="MLJW01008173">
    <property type="protein sequence ID" value="OIQ64375.1"/>
    <property type="molecule type" value="Genomic_DNA"/>
</dbReference>
<sequence length="218" mass="23929">MGTTNIVRLAQEHGARLIYFQTALCYGSAPTAQPVPLEYPRQPAPSSYAISKTAGEFYIEQSGIDFVTFRLANIVGPRNLSGPLPIFYKRLTDGIRCTIAEARRDFVDVRDLSRVVLQAVDGRGQGAYHFASGGDVAILDLYKEVARSLGFEKLPEYDVPATTGGNPATILLDPSRTYQDFDMPSLTSISDTVDAAMAYYKAYGVTREVTHMKTSKNN</sequence>
<dbReference type="AlphaFoldDB" id="A0A1J5P991"/>
<feature type="domain" description="NAD-dependent epimerase/dehydratase" evidence="1">
    <location>
        <begin position="1"/>
        <end position="121"/>
    </location>
</feature>
<evidence type="ECO:0000259" key="1">
    <source>
        <dbReference type="Pfam" id="PF01370"/>
    </source>
</evidence>